<dbReference type="EMBL" id="JBHMCF010000012">
    <property type="protein sequence ID" value="MFB9471322.1"/>
    <property type="molecule type" value="Genomic_DNA"/>
</dbReference>
<proteinExistence type="predicted"/>
<evidence type="ECO:0000313" key="1">
    <source>
        <dbReference type="EMBL" id="MFB9471322.1"/>
    </source>
</evidence>
<evidence type="ECO:0000313" key="2">
    <source>
        <dbReference type="Proteomes" id="UP001589568"/>
    </source>
</evidence>
<comment type="caution">
    <text evidence="1">The sequence shown here is derived from an EMBL/GenBank/DDBJ whole genome shotgun (WGS) entry which is preliminary data.</text>
</comment>
<protein>
    <submittedName>
        <fullName evidence="1">Uncharacterized protein</fullName>
    </submittedName>
</protein>
<dbReference type="Proteomes" id="UP001589568">
    <property type="component" value="Unassembled WGS sequence"/>
</dbReference>
<name>A0ABV5NM27_9ACTN</name>
<dbReference type="RefSeq" id="WP_364371627.1">
    <property type="nucleotide sequence ID" value="NZ_JBHMCF010000012.1"/>
</dbReference>
<keyword evidence="2" id="KW-1185">Reference proteome</keyword>
<reference evidence="1 2" key="1">
    <citation type="submission" date="2024-09" db="EMBL/GenBank/DDBJ databases">
        <authorList>
            <person name="Sun Q."/>
            <person name="Mori K."/>
        </authorList>
    </citation>
    <scope>NUCLEOTIDE SEQUENCE [LARGE SCALE GENOMIC DNA]</scope>
    <source>
        <strain evidence="1 2">JCM 3324</strain>
    </source>
</reference>
<organism evidence="1 2">
    <name type="scientific">Nonomuraea salmonea</name>
    <dbReference type="NCBI Taxonomy" id="46181"/>
    <lineage>
        <taxon>Bacteria</taxon>
        <taxon>Bacillati</taxon>
        <taxon>Actinomycetota</taxon>
        <taxon>Actinomycetes</taxon>
        <taxon>Streptosporangiales</taxon>
        <taxon>Streptosporangiaceae</taxon>
        <taxon>Nonomuraea</taxon>
    </lineage>
</organism>
<accession>A0ABV5NM27</accession>
<gene>
    <name evidence="1" type="ORF">ACFFR3_17500</name>
</gene>
<sequence>MITAVLLVVLMVVTVTAMELCMHCPAKGKESVESPSEIIGD</sequence>